<name>A0A9N9LM62_9HELO</name>
<organism evidence="1 2">
    <name type="scientific">Hymenoscyphus albidus</name>
    <dbReference type="NCBI Taxonomy" id="595503"/>
    <lineage>
        <taxon>Eukaryota</taxon>
        <taxon>Fungi</taxon>
        <taxon>Dikarya</taxon>
        <taxon>Ascomycota</taxon>
        <taxon>Pezizomycotina</taxon>
        <taxon>Leotiomycetes</taxon>
        <taxon>Helotiales</taxon>
        <taxon>Helotiaceae</taxon>
        <taxon>Hymenoscyphus</taxon>
    </lineage>
</organism>
<keyword evidence="2" id="KW-1185">Reference proteome</keyword>
<accession>A0A9N9LM62</accession>
<sequence length="283" mass="32878">MDTKPSINIYSNAGLIESIQKWLHDQEAELEKTHHRATPEWDEAVRSLHERCVVVNGFRWSGLIRKRFQMPINLQRTIIVVMRRHSLVEKGRRHHREKMEQLYEELKIGQFSDPKIHLNFISLCRNKVDDFIQGRSKTLKAHGSTREWLEPDWDGAYLQNSPSLNFRIGQHARLFEEVPVESKEHLLSQFFHNLLKHQQSSLLMRCFATLSTSQQEAVFARWYNETPEALQIGDEVPDDRMRPGADGTVMSSSNSAVSLDEVLHDDEVPVIDSSVVEWDAWIA</sequence>
<reference evidence="1" key="1">
    <citation type="submission" date="2021-07" db="EMBL/GenBank/DDBJ databases">
        <authorList>
            <person name="Durling M."/>
        </authorList>
    </citation>
    <scope>NUCLEOTIDE SEQUENCE</scope>
</reference>
<proteinExistence type="predicted"/>
<evidence type="ECO:0000313" key="1">
    <source>
        <dbReference type="EMBL" id="CAG8975101.1"/>
    </source>
</evidence>
<dbReference type="Proteomes" id="UP000701801">
    <property type="component" value="Unassembled WGS sequence"/>
</dbReference>
<protein>
    <submittedName>
        <fullName evidence="1">Uncharacterized protein</fullName>
    </submittedName>
</protein>
<dbReference type="EMBL" id="CAJVRM010000126">
    <property type="protein sequence ID" value="CAG8975101.1"/>
    <property type="molecule type" value="Genomic_DNA"/>
</dbReference>
<evidence type="ECO:0000313" key="2">
    <source>
        <dbReference type="Proteomes" id="UP000701801"/>
    </source>
</evidence>
<gene>
    <name evidence="1" type="ORF">HYALB_00008941</name>
</gene>
<comment type="caution">
    <text evidence="1">The sequence shown here is derived from an EMBL/GenBank/DDBJ whole genome shotgun (WGS) entry which is preliminary data.</text>
</comment>
<dbReference type="AlphaFoldDB" id="A0A9N9LM62"/>